<dbReference type="EC" id="5.6.2.3" evidence="1"/>
<keyword evidence="1" id="KW-0347">Helicase</keyword>
<dbReference type="GO" id="GO:0006310">
    <property type="term" value="P:DNA recombination"/>
    <property type="evidence" value="ECO:0007669"/>
    <property type="project" value="UniProtKB-KW"/>
</dbReference>
<reference evidence="5" key="2">
    <citation type="submission" date="2025-08" db="UniProtKB">
        <authorList>
            <consortium name="RefSeq"/>
        </authorList>
    </citation>
    <scope>IDENTIFICATION</scope>
    <source>
        <tissue evidence="5">Leaves</tissue>
    </source>
</reference>
<keyword evidence="1" id="KW-0233">DNA recombination</keyword>
<evidence type="ECO:0000259" key="2">
    <source>
        <dbReference type="Pfam" id="PF05970"/>
    </source>
</evidence>
<keyword evidence="1" id="KW-0378">Hydrolase</keyword>
<dbReference type="GeneID" id="113705943"/>
<dbReference type="InterPro" id="IPR027417">
    <property type="entry name" value="P-loop_NTPase"/>
</dbReference>
<dbReference type="SUPFAM" id="SSF52540">
    <property type="entry name" value="P-loop containing nucleoside triphosphate hydrolases"/>
    <property type="match status" value="1"/>
</dbReference>
<accession>A0A6P6TZ05</accession>
<dbReference type="GO" id="GO:0006281">
    <property type="term" value="P:DNA repair"/>
    <property type="evidence" value="ECO:0007669"/>
    <property type="project" value="UniProtKB-KW"/>
</dbReference>
<gene>
    <name evidence="5" type="primary">LOC113705943</name>
</gene>
<dbReference type="GO" id="GO:0043139">
    <property type="term" value="F:5'-3' DNA helicase activity"/>
    <property type="evidence" value="ECO:0007669"/>
    <property type="project" value="UniProtKB-EC"/>
</dbReference>
<comment type="cofactor">
    <cofactor evidence="1">
        <name>Mg(2+)</name>
        <dbReference type="ChEBI" id="CHEBI:18420"/>
    </cofactor>
</comment>
<feature type="domain" description="Helitron helicase-like" evidence="3">
    <location>
        <begin position="412"/>
        <end position="593"/>
    </location>
</feature>
<dbReference type="GO" id="GO:0016787">
    <property type="term" value="F:hydrolase activity"/>
    <property type="evidence" value="ECO:0007669"/>
    <property type="project" value="UniProtKB-KW"/>
</dbReference>
<sequence length="1219" mass="140426">MREQGLNMHRCLKKKKSEREKNAEMLIREENNRPVRMKLADQPVICSSCTALLTDAINDLPSVTIAEGSSSSLAVNTQKSSTQRKILNQMTGSSVTKGTELLSSVILEVDTLPEVDDCKYCGAKKFFSETANFCCSDGEVVLKENKLPDILIELFTGQTEEALCFRTYVRTYNNMFAFTSFGVHYNKSLCKRTNGIYTFKIQGRTYHYINQLIPHGGSGMFLQLYFHDTEHELANRMAFSAKLSEAMVLKLIEVMKNNPYARFFRSLHHVPNLESHQIVLKTHCDSDQRVFNKPAVSQIAALWVEGEGAEQTYSRHIQVYTNGGESRRVQYYYGCYDPLQYPLLFPLGETGWQPGIKRSGTGNPKKRKRCTKHYTDNATLHNFRFADEVIQPEEQAFSQFEDSKEYGSMREYYAYRFQMRKQNTPGILNTVRAFQQYVVDMYVKIETQRLDFHRKRQKLIRTEQLQGVMDSVVEGEAKGSNVGQRVILPASFIGGPRDMKRRYVDAMSLVQKYGKPDLFLIMTCNPSWPEIKKNMLPTDESQNKVDLCARVFHAKLELLKEELFKKEIFGKVAAYTYVVEFQKRGLPHAHFLIILHPASKLYSTESYDQIVSAELPDPVEQKHLFKMVRKHMIHGPCGDKKPENVCMQGTTTKKCKNKYPKDWAEKTLHGENSYPTYRRRHNKRKVFVRGHELDNRWVVPYNAYFLAKFNCHINVEICSTIKVVKYTYKYIDKGHDKIHFFVNSEAKSFEIDEIKEYQAVRWVFSIEAIWRIYRFPLFDIHPAVIHLQLHLENYQSLTFKDDADLRDLIKNKHAKKSMLTEFFRMNATDETAKTLKCTYKEFPEYFVWYPGKKLWEVRKQTDCIGRIVTANPTEGERYFLRLLLLNVKGPKSFADLKSFNGVCVNTFREAAIMRGLFESNNPQGQCLEEAALFHMPYSFRRLFATLLVYFPPADARSLWLKFKGSMSEDFARLPYLSAEEKEHKVLHEINKFLESIGKNINTYSLVHRVLKFDQAGKSTRDTMSEMSIKVTENDISAISLLNKEQKAAFNLIIEAIFVKSKGCFFVDGPGGIGKTFLYRALLAEVRSKGYIALATASCGVAAAILPGGRTAHSRFKIPLDMNPNKMCKVSKQSSLAKLLQRAKLIIWDEAPMTHKAGIEGVDKLFRDLMDSSEIFGSKVIVFGGDFRQVLPVIVRGSKYDFVQSSLITSYIWPELKRYN</sequence>
<dbReference type="Proteomes" id="UP001652660">
    <property type="component" value="Chromosome 8c"/>
</dbReference>
<reference evidence="4" key="1">
    <citation type="journal article" date="2025" name="Foods">
        <title>Unveiling the Microbial Signatures of Arabica Coffee Cherries: Insights into Ripeness Specific Diversity, Functional Traits, and Implications for Quality and Safety.</title>
        <authorList>
            <consortium name="RefSeq"/>
            <person name="Tenea G.N."/>
            <person name="Cifuentes V."/>
            <person name="Reyes P."/>
            <person name="Cevallos-Vallejos M."/>
        </authorList>
    </citation>
    <scope>NUCLEOTIDE SEQUENCE [LARGE SCALE GENOMIC DNA]</scope>
</reference>
<keyword evidence="1" id="KW-0234">DNA repair</keyword>
<dbReference type="GO" id="GO:0000723">
    <property type="term" value="P:telomere maintenance"/>
    <property type="evidence" value="ECO:0007669"/>
    <property type="project" value="InterPro"/>
</dbReference>
<dbReference type="Pfam" id="PF05970">
    <property type="entry name" value="PIF1"/>
    <property type="match status" value="1"/>
</dbReference>
<keyword evidence="1" id="KW-0067">ATP-binding</keyword>
<comment type="similarity">
    <text evidence="1">Belongs to the helicase family.</text>
</comment>
<dbReference type="AlphaFoldDB" id="A0A6P6TZ05"/>
<evidence type="ECO:0000259" key="3">
    <source>
        <dbReference type="Pfam" id="PF14214"/>
    </source>
</evidence>
<comment type="catalytic activity">
    <reaction evidence="1">
        <text>ATP + H2O = ADP + phosphate + H(+)</text>
        <dbReference type="Rhea" id="RHEA:13065"/>
        <dbReference type="ChEBI" id="CHEBI:15377"/>
        <dbReference type="ChEBI" id="CHEBI:15378"/>
        <dbReference type="ChEBI" id="CHEBI:30616"/>
        <dbReference type="ChEBI" id="CHEBI:43474"/>
        <dbReference type="ChEBI" id="CHEBI:456216"/>
        <dbReference type="EC" id="5.6.2.3"/>
    </reaction>
</comment>
<protein>
    <recommendedName>
        <fullName evidence="1">ATP-dependent DNA helicase</fullName>
        <ecNumber evidence="1">5.6.2.3</ecNumber>
    </recommendedName>
</protein>
<keyword evidence="1" id="KW-0227">DNA damage</keyword>
<dbReference type="InterPro" id="IPR025476">
    <property type="entry name" value="Helitron_helicase-like"/>
</dbReference>
<dbReference type="Pfam" id="PF14214">
    <property type="entry name" value="Helitron_like_N"/>
    <property type="match status" value="1"/>
</dbReference>
<evidence type="ECO:0000313" key="4">
    <source>
        <dbReference type="Proteomes" id="UP001652660"/>
    </source>
</evidence>
<dbReference type="RefSeq" id="XP_027083645.1">
    <property type="nucleotide sequence ID" value="XM_027227844.1"/>
</dbReference>
<name>A0A6P6TZ05_COFAR</name>
<dbReference type="OrthoDB" id="1301873at2759"/>
<evidence type="ECO:0000256" key="1">
    <source>
        <dbReference type="RuleBase" id="RU363044"/>
    </source>
</evidence>
<dbReference type="GO" id="GO:0005524">
    <property type="term" value="F:ATP binding"/>
    <property type="evidence" value="ECO:0007669"/>
    <property type="project" value="UniProtKB-KW"/>
</dbReference>
<proteinExistence type="inferred from homology"/>
<organism evidence="4 5">
    <name type="scientific">Coffea arabica</name>
    <name type="common">Arabian coffee</name>
    <dbReference type="NCBI Taxonomy" id="13443"/>
    <lineage>
        <taxon>Eukaryota</taxon>
        <taxon>Viridiplantae</taxon>
        <taxon>Streptophyta</taxon>
        <taxon>Embryophyta</taxon>
        <taxon>Tracheophyta</taxon>
        <taxon>Spermatophyta</taxon>
        <taxon>Magnoliopsida</taxon>
        <taxon>eudicotyledons</taxon>
        <taxon>Gunneridae</taxon>
        <taxon>Pentapetalae</taxon>
        <taxon>asterids</taxon>
        <taxon>lamiids</taxon>
        <taxon>Gentianales</taxon>
        <taxon>Rubiaceae</taxon>
        <taxon>Ixoroideae</taxon>
        <taxon>Gardenieae complex</taxon>
        <taxon>Bertiereae - Coffeeae clade</taxon>
        <taxon>Coffeeae</taxon>
        <taxon>Coffea</taxon>
    </lineage>
</organism>
<evidence type="ECO:0000313" key="5">
    <source>
        <dbReference type="RefSeq" id="XP_027083645.1"/>
    </source>
</evidence>
<feature type="domain" description="DNA helicase Pif1-like DEAD-box helicase" evidence="2">
    <location>
        <begin position="1041"/>
        <end position="1216"/>
    </location>
</feature>
<dbReference type="PANTHER" id="PTHR10492:SF100">
    <property type="entry name" value="ATP-DEPENDENT DNA HELICASE"/>
    <property type="match status" value="1"/>
</dbReference>
<keyword evidence="1" id="KW-0547">Nucleotide-binding</keyword>
<keyword evidence="4" id="KW-1185">Reference proteome</keyword>
<dbReference type="PANTHER" id="PTHR10492">
    <property type="match status" value="1"/>
</dbReference>
<dbReference type="Gene3D" id="3.40.50.300">
    <property type="entry name" value="P-loop containing nucleotide triphosphate hydrolases"/>
    <property type="match status" value="1"/>
</dbReference>
<dbReference type="InterPro" id="IPR010285">
    <property type="entry name" value="DNA_helicase_pif1-like_DEAD"/>
</dbReference>